<comment type="caution">
    <text evidence="2">The sequence shown here is derived from an EMBL/GenBank/DDBJ whole genome shotgun (WGS) entry which is preliminary data.</text>
</comment>
<evidence type="ECO:0000313" key="3">
    <source>
        <dbReference type="Proteomes" id="UP000257317"/>
    </source>
</evidence>
<dbReference type="EMBL" id="BFBY01000005">
    <property type="protein sequence ID" value="GBG04865.1"/>
    <property type="molecule type" value="Genomic_DNA"/>
</dbReference>
<keyword evidence="3" id="KW-1185">Reference proteome</keyword>
<organism evidence="2 3">
    <name type="scientific">Lactobacillus rodentium</name>
    <dbReference type="NCBI Taxonomy" id="947835"/>
    <lineage>
        <taxon>Bacteria</taxon>
        <taxon>Bacillati</taxon>
        <taxon>Bacillota</taxon>
        <taxon>Bacilli</taxon>
        <taxon>Lactobacillales</taxon>
        <taxon>Lactobacillaceae</taxon>
        <taxon>Lactobacillus</taxon>
    </lineage>
</organism>
<sequence length="56" mass="6277">MTDKSKTESPATKNSRAKNIGLFIGKTLFYFAILVVLVYLYSYTGVGGAKFIYKDF</sequence>
<reference evidence="3" key="1">
    <citation type="submission" date="2018-03" db="EMBL/GenBank/DDBJ databases">
        <title>New taxa in the Lactobacillus gasseri group.</title>
        <authorList>
            <person name="Tanizawa Y."/>
            <person name="Tohno M."/>
            <person name="Endo A."/>
            <person name="Arita M."/>
        </authorList>
    </citation>
    <scope>NUCLEOTIDE SEQUENCE [LARGE SCALE GENOMIC DNA]</scope>
    <source>
        <strain evidence="3">DSM 24759</strain>
    </source>
</reference>
<gene>
    <name evidence="2" type="ORF">LrDSM24759_07790</name>
</gene>
<proteinExistence type="predicted"/>
<evidence type="ECO:0000313" key="2">
    <source>
        <dbReference type="EMBL" id="GBG04865.1"/>
    </source>
</evidence>
<dbReference type="Pfam" id="PF12459">
    <property type="entry name" value="DltX"/>
    <property type="match status" value="1"/>
</dbReference>
<dbReference type="InterPro" id="IPR021008">
    <property type="entry name" value="DltX"/>
</dbReference>
<accession>A0A2Z6TD84</accession>
<dbReference type="AlphaFoldDB" id="A0A2Z6TD84"/>
<dbReference type="Proteomes" id="UP000257317">
    <property type="component" value="Unassembled WGS sequence"/>
</dbReference>
<feature type="transmembrane region" description="Helical" evidence="1">
    <location>
        <begin position="20"/>
        <end position="41"/>
    </location>
</feature>
<dbReference type="RefSeq" id="WP_117118208.1">
    <property type="nucleotide sequence ID" value="NZ_BFBY01000005.1"/>
</dbReference>
<protein>
    <submittedName>
        <fullName evidence="2">D-Ala-teichoic acid biosynthesis protein</fullName>
    </submittedName>
</protein>
<evidence type="ECO:0000256" key="1">
    <source>
        <dbReference type="SAM" id="Phobius"/>
    </source>
</evidence>
<keyword evidence="1" id="KW-0472">Membrane</keyword>
<keyword evidence="1" id="KW-0812">Transmembrane</keyword>
<name>A0A2Z6TD84_9LACO</name>
<dbReference type="OrthoDB" id="2243021at2"/>
<keyword evidence="1" id="KW-1133">Transmembrane helix</keyword>